<dbReference type="EMBL" id="JAXIVS010000015">
    <property type="protein sequence ID" value="MDY7231697.1"/>
    <property type="molecule type" value="Genomic_DNA"/>
</dbReference>
<proteinExistence type="predicted"/>
<accession>A0ABU5HEW5</accession>
<protein>
    <submittedName>
        <fullName evidence="1">SH3 domain-containing protein</fullName>
    </submittedName>
</protein>
<gene>
    <name evidence="1" type="ORF">SYV04_35245</name>
</gene>
<dbReference type="PROSITE" id="PS51257">
    <property type="entry name" value="PROKAR_LIPOPROTEIN"/>
    <property type="match status" value="1"/>
</dbReference>
<organism evidence="1 2">
    <name type="scientific">Hyalangium rubrum</name>
    <dbReference type="NCBI Taxonomy" id="3103134"/>
    <lineage>
        <taxon>Bacteria</taxon>
        <taxon>Pseudomonadati</taxon>
        <taxon>Myxococcota</taxon>
        <taxon>Myxococcia</taxon>
        <taxon>Myxococcales</taxon>
        <taxon>Cystobacterineae</taxon>
        <taxon>Archangiaceae</taxon>
        <taxon>Hyalangium</taxon>
    </lineage>
</organism>
<evidence type="ECO:0000313" key="1">
    <source>
        <dbReference type="EMBL" id="MDY7231697.1"/>
    </source>
</evidence>
<evidence type="ECO:0000313" key="2">
    <source>
        <dbReference type="Proteomes" id="UP001291309"/>
    </source>
</evidence>
<sequence>MRTPSFVLARAPVWLLVVLLAAACGKPEEMTVIQEGVELRETAHVDAAVAEKLPLGARVTLHAPHFWEDSEWHRIETKAGPRWTKLEGLAPYPLRGETRFVRVEELPVRATRESSGRLLETVLKLGDEVQLLAAEPPGEQDYRGVIRGGLLLGYVDGFGLGAEKPTTRNLLETAKEYLRQGDMARTKALARAAATMAEGTGRSGALVQALEQAETEPSALLDELTSFGEKAYGDTPPAKGAVGYVVPYRASLREGPDLRDPIITVLPVEAAVEVQVLQGEWAQVALIAKQTPWMSVDLGDLAQVQAGDTAELSSAQRGARARGYLQLTSIQAKRLSPAEHLAKVNALSREEHEEQRLELLKRALVIAEAKDVSQIAPALIDEAFQSERYRLAVAAAVRMKEPERAQDAPDKGWRIETVTSIYGCSGPPLEAQVERVDFEPDNDYPKPAGSVCALVTGFSSPCDVCLSDLAEYDDEERQRVLKDKVGVDNALSTHEDVITRHLKATTNLEDAYPRPSRMKVTVRTAAGAPPGRLFLFELPLEVDRYQPKLAISPSFKEARVSEVALLDSAAQGKWEYWMSTLQWEDVAHGAVFAPEPKAARKAVQDFARALKANPAEVRSRNESAGVVYAVHVSEHCGRCPGRRE</sequence>
<dbReference type="RefSeq" id="WP_321550403.1">
    <property type="nucleotide sequence ID" value="NZ_JAXIVS010000015.1"/>
</dbReference>
<keyword evidence="2" id="KW-1185">Reference proteome</keyword>
<reference evidence="1 2" key="1">
    <citation type="submission" date="2023-12" db="EMBL/GenBank/DDBJ databases">
        <title>the genome sequence of Hyalangium sp. s54d21.</title>
        <authorList>
            <person name="Zhang X."/>
        </authorList>
    </citation>
    <scope>NUCLEOTIDE SEQUENCE [LARGE SCALE GENOMIC DNA]</scope>
    <source>
        <strain evidence="2">s54d21</strain>
    </source>
</reference>
<name>A0ABU5HEW5_9BACT</name>
<comment type="caution">
    <text evidence="1">The sequence shown here is derived from an EMBL/GenBank/DDBJ whole genome shotgun (WGS) entry which is preliminary data.</text>
</comment>
<dbReference type="Proteomes" id="UP001291309">
    <property type="component" value="Unassembled WGS sequence"/>
</dbReference>